<dbReference type="RefSeq" id="WP_248151902.1">
    <property type="nucleotide sequence ID" value="NZ_JALNMJ010000003.1"/>
</dbReference>
<reference evidence="2" key="1">
    <citation type="submission" date="2022-04" db="EMBL/GenBank/DDBJ databases">
        <title>Roseibium sp. CAU 1639 isolated from mud.</title>
        <authorList>
            <person name="Kim W."/>
        </authorList>
    </citation>
    <scope>NUCLEOTIDE SEQUENCE</scope>
    <source>
        <strain evidence="2">CAU 1639</strain>
    </source>
</reference>
<name>A0ABT0GQB9_9HYPH</name>
<gene>
    <name evidence="2" type="ORF">M0H32_05620</name>
</gene>
<protein>
    <recommendedName>
        <fullName evidence="4">Peptidase propeptide and YPEB domain-containing protein</fullName>
    </recommendedName>
</protein>
<evidence type="ECO:0000313" key="3">
    <source>
        <dbReference type="Proteomes" id="UP001431221"/>
    </source>
</evidence>
<evidence type="ECO:0000313" key="2">
    <source>
        <dbReference type="EMBL" id="MCK7611630.1"/>
    </source>
</evidence>
<keyword evidence="3" id="KW-1185">Reference proteome</keyword>
<dbReference type="EMBL" id="JALNMJ010000003">
    <property type="protein sequence ID" value="MCK7611630.1"/>
    <property type="molecule type" value="Genomic_DNA"/>
</dbReference>
<accession>A0ABT0GQB9</accession>
<dbReference type="Proteomes" id="UP001431221">
    <property type="component" value="Unassembled WGS sequence"/>
</dbReference>
<keyword evidence="1" id="KW-0732">Signal</keyword>
<organism evidence="2 3">
    <name type="scientific">Roseibium sediminicola</name>
    <dbReference type="NCBI Taxonomy" id="2933272"/>
    <lineage>
        <taxon>Bacteria</taxon>
        <taxon>Pseudomonadati</taxon>
        <taxon>Pseudomonadota</taxon>
        <taxon>Alphaproteobacteria</taxon>
        <taxon>Hyphomicrobiales</taxon>
        <taxon>Stappiaceae</taxon>
        <taxon>Roseibium</taxon>
    </lineage>
</organism>
<proteinExistence type="predicted"/>
<feature type="chain" id="PRO_5046352957" description="Peptidase propeptide and YPEB domain-containing protein" evidence="1">
    <location>
        <begin position="21"/>
        <end position="84"/>
    </location>
</feature>
<feature type="signal peptide" evidence="1">
    <location>
        <begin position="1"/>
        <end position="20"/>
    </location>
</feature>
<evidence type="ECO:0000256" key="1">
    <source>
        <dbReference type="SAM" id="SignalP"/>
    </source>
</evidence>
<sequence length="84" mass="8420">MKQIVAILILTLAAIGPAHAACLSQGQAQQVVASGKAASLGSVAGRVKGEILKAQLCQQGGGYVYVLSVKNGSKVTTVTVNAGR</sequence>
<comment type="caution">
    <text evidence="2">The sequence shown here is derived from an EMBL/GenBank/DDBJ whole genome shotgun (WGS) entry which is preliminary data.</text>
</comment>
<evidence type="ECO:0008006" key="4">
    <source>
        <dbReference type="Google" id="ProtNLM"/>
    </source>
</evidence>